<evidence type="ECO:0000313" key="2">
    <source>
        <dbReference type="EMBL" id="QCZ92594.1"/>
    </source>
</evidence>
<dbReference type="RefSeq" id="WP_139755346.1">
    <property type="nucleotide sequence ID" value="NZ_CP039852.1"/>
</dbReference>
<dbReference type="PROSITE" id="PS51257">
    <property type="entry name" value="PROKAR_LIPOPROTEIN"/>
    <property type="match status" value="1"/>
</dbReference>
<dbReference type="AlphaFoldDB" id="A0A5B7YAC6"/>
<sequence>MKAGKLLIAGLMAGILSACGGHGYEGTWKATSDNAMLEKLINQAGGGTMVIGEDYIEANGQRNQVDDIFTRESAGKQYLVFAKDGEEQVFEINDEDNLEIGQMGVTLTYTRAD</sequence>
<keyword evidence="1" id="KW-0732">Signal</keyword>
<proteinExistence type="predicted"/>
<feature type="chain" id="PRO_5022986450" description="Lipoprotein" evidence="1">
    <location>
        <begin position="21"/>
        <end position="113"/>
    </location>
</feature>
<protein>
    <recommendedName>
        <fullName evidence="4">Lipoprotein</fullName>
    </recommendedName>
</protein>
<evidence type="ECO:0008006" key="4">
    <source>
        <dbReference type="Google" id="ProtNLM"/>
    </source>
</evidence>
<dbReference type="Proteomes" id="UP000304912">
    <property type="component" value="Chromosome"/>
</dbReference>
<reference evidence="2 3" key="1">
    <citation type="submission" date="2019-04" db="EMBL/GenBank/DDBJ databases">
        <title>Salinimonas iocasae sp. nov., a halophilic bacterium isolated from the outer tube casing of tubeworms in Okinawa Trough.</title>
        <authorList>
            <person name="Zhang H."/>
            <person name="Wang H."/>
            <person name="Li C."/>
        </authorList>
    </citation>
    <scope>NUCLEOTIDE SEQUENCE [LARGE SCALE GENOMIC DNA]</scope>
    <source>
        <strain evidence="2 3">KX18D6</strain>
    </source>
</reference>
<evidence type="ECO:0000256" key="1">
    <source>
        <dbReference type="SAM" id="SignalP"/>
    </source>
</evidence>
<evidence type="ECO:0000313" key="3">
    <source>
        <dbReference type="Proteomes" id="UP000304912"/>
    </source>
</evidence>
<name>A0A5B7YAC6_9ALTE</name>
<dbReference type="EMBL" id="CP039852">
    <property type="protein sequence ID" value="QCZ92594.1"/>
    <property type="molecule type" value="Genomic_DNA"/>
</dbReference>
<accession>A0A5B7YAC6</accession>
<dbReference type="OrthoDB" id="5918947at2"/>
<feature type="signal peptide" evidence="1">
    <location>
        <begin position="1"/>
        <end position="20"/>
    </location>
</feature>
<dbReference type="KEGG" id="salk:FBQ74_03525"/>
<organism evidence="2 3">
    <name type="scientific">Salinimonas iocasae</name>
    <dbReference type="NCBI Taxonomy" id="2572577"/>
    <lineage>
        <taxon>Bacteria</taxon>
        <taxon>Pseudomonadati</taxon>
        <taxon>Pseudomonadota</taxon>
        <taxon>Gammaproteobacteria</taxon>
        <taxon>Alteromonadales</taxon>
        <taxon>Alteromonadaceae</taxon>
        <taxon>Alteromonas/Salinimonas group</taxon>
        <taxon>Salinimonas</taxon>
    </lineage>
</organism>
<gene>
    <name evidence="2" type="ORF">FBQ74_03525</name>
</gene>
<keyword evidence="3" id="KW-1185">Reference proteome</keyword>